<dbReference type="Proteomes" id="UP000189857">
    <property type="component" value="Unassembled WGS sequence"/>
</dbReference>
<sequence length="76" mass="8777">MRKCNVCGRRFRLLAKNRYEVVRRPVGLNCLTQGTVYYNAFDCPHCGCQNIVGVLEKVNVRDIEDEALLQESEDKE</sequence>
<dbReference type="AlphaFoldDB" id="A0A1T4QX26"/>
<dbReference type="EMBL" id="FUXA01000030">
    <property type="protein sequence ID" value="SKA08127.1"/>
    <property type="molecule type" value="Genomic_DNA"/>
</dbReference>
<evidence type="ECO:0000313" key="2">
    <source>
        <dbReference type="Proteomes" id="UP000189857"/>
    </source>
</evidence>
<dbReference type="OrthoDB" id="2085365at2"/>
<keyword evidence="2" id="KW-1185">Reference proteome</keyword>
<dbReference type="RefSeq" id="WP_078788315.1">
    <property type="nucleotide sequence ID" value="NZ_FNHR01000001.1"/>
</dbReference>
<accession>A0A1T4QX26</accession>
<proteinExistence type="predicted"/>
<reference evidence="1 2" key="1">
    <citation type="submission" date="2017-02" db="EMBL/GenBank/DDBJ databases">
        <authorList>
            <person name="Peterson S.W."/>
        </authorList>
    </citation>
    <scope>NUCLEOTIDE SEQUENCE [LARGE SCALE GENOMIC DNA]</scope>
    <source>
        <strain evidence="1 2">ATCC 17233</strain>
    </source>
</reference>
<name>A0A1T4QX26_9FIRM</name>
<evidence type="ECO:0000313" key="1">
    <source>
        <dbReference type="EMBL" id="SKA08127.1"/>
    </source>
</evidence>
<gene>
    <name evidence="1" type="ORF">SAMN02745110_02549</name>
</gene>
<protein>
    <submittedName>
        <fullName evidence="1">Uncharacterized protein</fullName>
    </submittedName>
</protein>
<organism evidence="1 2">
    <name type="scientific">Eubacterium ruminantium</name>
    <dbReference type="NCBI Taxonomy" id="42322"/>
    <lineage>
        <taxon>Bacteria</taxon>
        <taxon>Bacillati</taxon>
        <taxon>Bacillota</taxon>
        <taxon>Clostridia</taxon>
        <taxon>Eubacteriales</taxon>
        <taxon>Eubacteriaceae</taxon>
        <taxon>Eubacterium</taxon>
    </lineage>
</organism>